<dbReference type="EMBL" id="MCFI01000013">
    <property type="protein sequence ID" value="ORY80449.1"/>
    <property type="molecule type" value="Genomic_DNA"/>
</dbReference>
<evidence type="ECO:0000313" key="3">
    <source>
        <dbReference type="Proteomes" id="UP000193685"/>
    </source>
</evidence>
<evidence type="ECO:0000256" key="1">
    <source>
        <dbReference type="SAM" id="MobiDB-lite"/>
    </source>
</evidence>
<feature type="region of interest" description="Disordered" evidence="1">
    <location>
        <begin position="164"/>
        <end position="192"/>
    </location>
</feature>
<sequence length="205" mass="22399">MVEHHAGNSASIFLTFDSESQSSLLPSRVGASLSASSYYLWPIGYKSTSSDSPSYTRSWSFTQQELLDKMPIGRTLLYGFVGFVALGTAFSMWSDPLEPEIAAASNNPSEWSVAKLKRYLQENHVPLPGLDQASSNLSAEQQAEQRALVLDDLSHRQLIKLVKQHRQATRRPAQETASASEQSPLLASASADAANERLLSASNLK</sequence>
<dbReference type="OrthoDB" id="10585816at2759"/>
<dbReference type="GeneID" id="63787960"/>
<dbReference type="RefSeq" id="XP_040724337.1">
    <property type="nucleotide sequence ID" value="XM_040871361.1"/>
</dbReference>
<dbReference type="Proteomes" id="UP000193685">
    <property type="component" value="Unassembled WGS sequence"/>
</dbReference>
<protein>
    <submittedName>
        <fullName evidence="2">Uncharacterized protein</fullName>
    </submittedName>
</protein>
<reference evidence="2 3" key="1">
    <citation type="submission" date="2016-07" db="EMBL/GenBank/DDBJ databases">
        <title>Pervasive Adenine N6-methylation of Active Genes in Fungi.</title>
        <authorList>
            <consortium name="DOE Joint Genome Institute"/>
            <person name="Mondo S.J."/>
            <person name="Dannebaum R.O."/>
            <person name="Kuo R.C."/>
            <person name="Labutti K."/>
            <person name="Haridas S."/>
            <person name="Kuo A."/>
            <person name="Salamov A."/>
            <person name="Ahrendt S.R."/>
            <person name="Lipzen A."/>
            <person name="Sullivan W."/>
            <person name="Andreopoulos W.B."/>
            <person name="Clum A."/>
            <person name="Lindquist E."/>
            <person name="Daum C."/>
            <person name="Ramamoorthy G.K."/>
            <person name="Gryganskyi A."/>
            <person name="Culley D."/>
            <person name="Magnuson J.K."/>
            <person name="James T.Y."/>
            <person name="O'Malley M.A."/>
            <person name="Stajich J.E."/>
            <person name="Spatafora J.W."/>
            <person name="Visel A."/>
            <person name="Grigoriev I.V."/>
        </authorList>
    </citation>
    <scope>NUCLEOTIDE SEQUENCE [LARGE SCALE GENOMIC DNA]</scope>
    <source>
        <strain evidence="2 3">12-1054</strain>
    </source>
</reference>
<accession>A0A1Y2F978</accession>
<name>A0A1Y2F978_PROLT</name>
<keyword evidence="3" id="KW-1185">Reference proteome</keyword>
<dbReference type="AlphaFoldDB" id="A0A1Y2F978"/>
<comment type="caution">
    <text evidence="2">The sequence shown here is derived from an EMBL/GenBank/DDBJ whole genome shotgun (WGS) entry which is preliminary data.</text>
</comment>
<organism evidence="2 3">
    <name type="scientific">Protomyces lactucae-debilis</name>
    <dbReference type="NCBI Taxonomy" id="2754530"/>
    <lineage>
        <taxon>Eukaryota</taxon>
        <taxon>Fungi</taxon>
        <taxon>Dikarya</taxon>
        <taxon>Ascomycota</taxon>
        <taxon>Taphrinomycotina</taxon>
        <taxon>Taphrinomycetes</taxon>
        <taxon>Taphrinales</taxon>
        <taxon>Protomycetaceae</taxon>
        <taxon>Protomyces</taxon>
    </lineage>
</organism>
<evidence type="ECO:0000313" key="2">
    <source>
        <dbReference type="EMBL" id="ORY80449.1"/>
    </source>
</evidence>
<proteinExistence type="predicted"/>
<gene>
    <name evidence="2" type="ORF">BCR37DRAFT_393809</name>
</gene>